<dbReference type="STRING" id="472175.EL18_02063"/>
<dbReference type="PATRIC" id="fig|472175.3.peg.2069"/>
<evidence type="ECO:0000259" key="2">
    <source>
        <dbReference type="Pfam" id="PF05838"/>
    </source>
</evidence>
<dbReference type="Pfam" id="PF05838">
    <property type="entry name" value="Glyco_hydro_108"/>
    <property type="match status" value="1"/>
</dbReference>
<keyword evidence="1" id="KW-1133">Transmembrane helix</keyword>
<proteinExistence type="predicted"/>
<reference evidence="4 5" key="1">
    <citation type="submission" date="2014-05" db="EMBL/GenBank/DDBJ databases">
        <title>Draft Genome Sequence of Nitratireductor basaltis Strain UMTGB225, A Marine Bacterium Isolated from Green Barrel Tunicate.</title>
        <authorList>
            <person name="Gan H.Y."/>
        </authorList>
    </citation>
    <scope>NUCLEOTIDE SEQUENCE [LARGE SCALE GENOMIC DNA]</scope>
    <source>
        <strain evidence="4 5">UMTGB225</strain>
    </source>
</reference>
<evidence type="ECO:0000259" key="3">
    <source>
        <dbReference type="Pfam" id="PF09374"/>
    </source>
</evidence>
<evidence type="ECO:0000313" key="4">
    <source>
        <dbReference type="EMBL" id="KFB11021.1"/>
    </source>
</evidence>
<evidence type="ECO:0000313" key="5">
    <source>
        <dbReference type="Proteomes" id="UP000053675"/>
    </source>
</evidence>
<dbReference type="SUPFAM" id="SSF53955">
    <property type="entry name" value="Lysozyme-like"/>
    <property type="match status" value="1"/>
</dbReference>
<dbReference type="eggNOG" id="COG3926">
    <property type="taxonomic scope" value="Bacteria"/>
</dbReference>
<keyword evidence="1" id="KW-0812">Transmembrane</keyword>
<dbReference type="Proteomes" id="UP000053675">
    <property type="component" value="Unassembled WGS sequence"/>
</dbReference>
<feature type="domain" description="Peptidoglycan binding" evidence="3">
    <location>
        <begin position="97"/>
        <end position="157"/>
    </location>
</feature>
<keyword evidence="5" id="KW-1185">Reference proteome</keyword>
<feature type="domain" description="TtsA-like Glycoside hydrolase family 108" evidence="2">
    <location>
        <begin position="11"/>
        <end position="93"/>
    </location>
</feature>
<dbReference type="InterPro" id="IPR018537">
    <property type="entry name" value="Peptidoglycan-bd_3"/>
</dbReference>
<dbReference type="CDD" id="cd13926">
    <property type="entry name" value="N-acetylmuramidase_GH108"/>
    <property type="match status" value="1"/>
</dbReference>
<dbReference type="AlphaFoldDB" id="A0A084UDI5"/>
<keyword evidence="1" id="KW-0472">Membrane</keyword>
<dbReference type="RefSeq" id="WP_036482482.1">
    <property type="nucleotide sequence ID" value="NZ_JMQM01000001.1"/>
</dbReference>
<dbReference type="Gene3D" id="1.20.141.10">
    <property type="entry name" value="Chitosanase, subunit A, domain 1"/>
    <property type="match status" value="1"/>
</dbReference>
<name>A0A084UDI5_9HYPH</name>
<feature type="transmembrane region" description="Helical" evidence="1">
    <location>
        <begin position="203"/>
        <end position="219"/>
    </location>
</feature>
<accession>A0A084UDI5</accession>
<gene>
    <name evidence="4" type="ORF">EL18_02063</name>
</gene>
<evidence type="ECO:0000256" key="1">
    <source>
        <dbReference type="SAM" id="Phobius"/>
    </source>
</evidence>
<organism evidence="4 5">
    <name type="scientific">Nitratireductor basaltis</name>
    <dbReference type="NCBI Taxonomy" id="472175"/>
    <lineage>
        <taxon>Bacteria</taxon>
        <taxon>Pseudomonadati</taxon>
        <taxon>Pseudomonadota</taxon>
        <taxon>Alphaproteobacteria</taxon>
        <taxon>Hyphomicrobiales</taxon>
        <taxon>Phyllobacteriaceae</taxon>
        <taxon>Nitratireductor</taxon>
    </lineage>
</organism>
<dbReference type="InterPro" id="IPR023346">
    <property type="entry name" value="Lysozyme-like_dom_sf"/>
</dbReference>
<feature type="transmembrane region" description="Helical" evidence="1">
    <location>
        <begin position="225"/>
        <end position="242"/>
    </location>
</feature>
<comment type="caution">
    <text evidence="4">The sequence shown here is derived from an EMBL/GenBank/DDBJ whole genome shotgun (WGS) entry which is preliminary data.</text>
</comment>
<dbReference type="InterPro" id="IPR008565">
    <property type="entry name" value="TtsA-like_GH18_dom"/>
</dbReference>
<protein>
    <submittedName>
        <fullName evidence="4">Uncharacterized protein</fullName>
    </submittedName>
</protein>
<dbReference type="Pfam" id="PF09374">
    <property type="entry name" value="PG_binding_3"/>
    <property type="match status" value="1"/>
</dbReference>
<dbReference type="OrthoDB" id="9815229at2"/>
<sequence>MDRNFARALPLVMKHEGGWADHPADPGGATMKGVTLHTFRRYVKADATKDDLRAITNEQIATVYYRHYWAAVNAQALPSGVDYAVFDFAVNSGPSRAAKYLQRIVSTTVDGRVGPKTLQAVEAMDPSEIIIKLCNARMAFLRKLKHWPTFGNGWTRRVSEVRQDALNMVGRPADVKRIPVPVEKPVVKDPENLDKPMAKSKTVWMWLTTAIGAPLAALADLDWRVQLVIVAVIVGFAIYAIKRRHDLAKVYRDLKAEFGEA</sequence>
<dbReference type="EMBL" id="JMQM01000001">
    <property type="protein sequence ID" value="KFB11021.1"/>
    <property type="molecule type" value="Genomic_DNA"/>
</dbReference>